<dbReference type="PROSITE" id="PS51384">
    <property type="entry name" value="FAD_FR"/>
    <property type="match status" value="1"/>
</dbReference>
<keyword evidence="7" id="KW-0408">Iron</keyword>
<evidence type="ECO:0000256" key="3">
    <source>
        <dbReference type="ARBA" id="ARBA00022714"/>
    </source>
</evidence>
<feature type="domain" description="FAD-binding FR-type" evidence="12">
    <location>
        <begin position="348"/>
        <end position="471"/>
    </location>
</feature>
<organism evidence="13 14">
    <name type="scientific">Pseudoteredinibacter isoporae</name>
    <dbReference type="NCBI Taxonomy" id="570281"/>
    <lineage>
        <taxon>Bacteria</taxon>
        <taxon>Pseudomonadati</taxon>
        <taxon>Pseudomonadota</taxon>
        <taxon>Gammaproteobacteria</taxon>
        <taxon>Cellvibrionales</taxon>
        <taxon>Cellvibrionaceae</taxon>
        <taxon>Pseudoteredinibacter</taxon>
    </lineage>
</organism>
<dbReference type="Pfam" id="PF03476">
    <property type="entry name" value="MOSC_N"/>
    <property type="match status" value="1"/>
</dbReference>
<dbReference type="InterPro" id="IPR039261">
    <property type="entry name" value="FNR_nucleotide-bd"/>
</dbReference>
<keyword evidence="3" id="KW-0001">2Fe-2S</keyword>
<dbReference type="SUPFAM" id="SSF63380">
    <property type="entry name" value="Riboflavin synthase domain-like"/>
    <property type="match status" value="1"/>
</dbReference>
<evidence type="ECO:0000256" key="4">
    <source>
        <dbReference type="ARBA" id="ARBA00022723"/>
    </source>
</evidence>
<dbReference type="SUPFAM" id="SSF52343">
    <property type="entry name" value="Ferredoxin reductase-like, C-terminal NADP-linked domain"/>
    <property type="match status" value="1"/>
</dbReference>
<dbReference type="Pfam" id="PF00111">
    <property type="entry name" value="Fer2"/>
    <property type="match status" value="1"/>
</dbReference>
<dbReference type="InterPro" id="IPR001433">
    <property type="entry name" value="OxRdtase_FAD/NAD-bd"/>
</dbReference>
<evidence type="ECO:0000256" key="8">
    <source>
        <dbReference type="ARBA" id="ARBA00023014"/>
    </source>
</evidence>
<dbReference type="Gene3D" id="3.10.20.30">
    <property type="match status" value="1"/>
</dbReference>
<dbReference type="PRINTS" id="PR00371">
    <property type="entry name" value="FPNCR"/>
</dbReference>
<comment type="cofactor">
    <cofactor evidence="1">
        <name>FAD</name>
        <dbReference type="ChEBI" id="CHEBI:57692"/>
    </cofactor>
</comment>
<dbReference type="InterPro" id="IPR011037">
    <property type="entry name" value="Pyrv_Knase-like_insert_dom_sf"/>
</dbReference>
<dbReference type="InterPro" id="IPR017927">
    <property type="entry name" value="FAD-bd_FR_type"/>
</dbReference>
<dbReference type="InterPro" id="IPR001041">
    <property type="entry name" value="2Fe-2S_ferredoxin-type"/>
</dbReference>
<comment type="cofactor">
    <cofactor evidence="9">
        <name>[2Fe-2S] cluster</name>
        <dbReference type="ChEBI" id="CHEBI:190135"/>
    </cofactor>
</comment>
<dbReference type="InterPro" id="IPR001709">
    <property type="entry name" value="Flavoprot_Pyr_Nucl_cyt_Rdtase"/>
</dbReference>
<dbReference type="InterPro" id="IPR036010">
    <property type="entry name" value="2Fe-2S_ferredoxin-like_sf"/>
</dbReference>
<evidence type="ECO:0000313" key="14">
    <source>
        <dbReference type="Proteomes" id="UP000528457"/>
    </source>
</evidence>
<dbReference type="InterPro" id="IPR017938">
    <property type="entry name" value="Riboflavin_synthase-like_b-brl"/>
</dbReference>
<dbReference type="GO" id="GO:0016491">
    <property type="term" value="F:oxidoreductase activity"/>
    <property type="evidence" value="ECO:0007669"/>
    <property type="project" value="UniProtKB-KW"/>
</dbReference>
<keyword evidence="5" id="KW-0274">FAD</keyword>
<keyword evidence="14" id="KW-1185">Reference proteome</keyword>
<evidence type="ECO:0000256" key="7">
    <source>
        <dbReference type="ARBA" id="ARBA00023004"/>
    </source>
</evidence>
<keyword evidence="4" id="KW-0479">Metal-binding</keyword>
<keyword evidence="6" id="KW-0560">Oxidoreductase</keyword>
<dbReference type="AlphaFoldDB" id="A0A7X0MVX1"/>
<feature type="domain" description="MOSC" evidence="11">
    <location>
        <begin position="124"/>
        <end position="292"/>
    </location>
</feature>
<dbReference type="InterPro" id="IPR005303">
    <property type="entry name" value="MOCOS_middle"/>
</dbReference>
<dbReference type="Pfam" id="PF03473">
    <property type="entry name" value="MOSC"/>
    <property type="match status" value="1"/>
</dbReference>
<comment type="caution">
    <text evidence="13">The sequence shown here is derived from an EMBL/GenBank/DDBJ whole genome shotgun (WGS) entry which is preliminary data.</text>
</comment>
<dbReference type="GO" id="GO:0050660">
    <property type="term" value="F:flavin adenine dinucleotide binding"/>
    <property type="evidence" value="ECO:0007669"/>
    <property type="project" value="TreeGrafter"/>
</dbReference>
<evidence type="ECO:0000259" key="10">
    <source>
        <dbReference type="PROSITE" id="PS51085"/>
    </source>
</evidence>
<evidence type="ECO:0000256" key="5">
    <source>
        <dbReference type="ARBA" id="ARBA00022827"/>
    </source>
</evidence>
<dbReference type="CDD" id="cd06184">
    <property type="entry name" value="flavohem_like_fad_nad_binding"/>
    <property type="match status" value="1"/>
</dbReference>
<dbReference type="InterPro" id="IPR005302">
    <property type="entry name" value="MoCF_Sase_C"/>
</dbReference>
<feature type="domain" description="2Fe-2S ferredoxin-type" evidence="10">
    <location>
        <begin position="622"/>
        <end position="703"/>
    </location>
</feature>
<dbReference type="InterPro" id="IPR012675">
    <property type="entry name" value="Beta-grasp_dom_sf"/>
</dbReference>
<dbReference type="Gene3D" id="2.40.30.10">
    <property type="entry name" value="Translation factors"/>
    <property type="match status" value="1"/>
</dbReference>
<evidence type="ECO:0000313" key="13">
    <source>
        <dbReference type="EMBL" id="MBB6521838.1"/>
    </source>
</evidence>
<dbReference type="PANTHER" id="PTHR47354">
    <property type="entry name" value="NADH OXIDOREDUCTASE HCR"/>
    <property type="match status" value="1"/>
</dbReference>
<keyword evidence="8" id="KW-0411">Iron-sulfur</keyword>
<dbReference type="GO" id="GO:0030170">
    <property type="term" value="F:pyridoxal phosphate binding"/>
    <property type="evidence" value="ECO:0007669"/>
    <property type="project" value="InterPro"/>
</dbReference>
<evidence type="ECO:0000256" key="2">
    <source>
        <dbReference type="ARBA" id="ARBA00022630"/>
    </source>
</evidence>
<gene>
    <name evidence="13" type="ORF">HNR48_002123</name>
</gene>
<sequence>MAIVGKIKEIWRYPVKSMFGEKQSSAELSPMGFADDRCWAVRDEASGQLVGGKKIPKLMTLKARYRQLPSAGFDKASDAKVEIEFPDGRVLSSDDPYASAVLSMYLGREVSLQSRQPASHKELYKLSKVMTPTELRYALGMKPDDPAPDFSSFSLSLLSTVSQYVTPPGTFYDVYPLHFMTTAALEDMRRYYPKGDFRAERYRPSFLIETQTGIEGIVENKWRGRDLRIGDAVIHCNHPTIRCSMPGAEQPGMEKDPQIPRAVLQHANQHLGAYGTPKLCKTIRVGDDVELLPAHSKVFYSLGAVQRKVKSALLTQLTKLAEKQEKKELEQAKAQQTQTLLAEKSAPPGYREVVLVRKVIEAEGIQSFYFRDAQGNKLPDFVPGQHIVVALPQDNCDAALKIDSGIKSPLFIYRSYTLSDTSRHYRHYRISVKCDLTEKTSPDSASAYLHKQLNVGDHFYIRGPAGQFAVVPSDTRPLVLVSTGIGITPFLSILKTLVRDNPERTVHLIHGIRSLENYAFKEELEECQNSLSNFKLQLFISQPEDYNLDSYMARGRLSVGSILENLECSTRRDAEFYFCGTPEFSQQMHDGFLDAGISKDRIHTESFGASLINQSSENQERYKIKLAVSQRELEWNPAQENLLSFCEDNGINIASGCRYGACHACQATLLNGSVSFPEELQMPEDNKVLLCSARPSSDLELEL</sequence>
<dbReference type="PANTHER" id="PTHR47354:SF8">
    <property type="entry name" value="1,2-PHENYLACETYL-COA EPOXIDASE, SUBUNIT E"/>
    <property type="match status" value="1"/>
</dbReference>
<dbReference type="PROSITE" id="PS51340">
    <property type="entry name" value="MOSC"/>
    <property type="match status" value="1"/>
</dbReference>
<dbReference type="GO" id="GO:0051537">
    <property type="term" value="F:2 iron, 2 sulfur cluster binding"/>
    <property type="evidence" value="ECO:0007669"/>
    <property type="project" value="UniProtKB-KW"/>
</dbReference>
<dbReference type="GO" id="GO:0030151">
    <property type="term" value="F:molybdenum ion binding"/>
    <property type="evidence" value="ECO:0007669"/>
    <property type="project" value="InterPro"/>
</dbReference>
<dbReference type="InParanoid" id="A0A7X0MVX1"/>
<accession>A0A7X0MVX1</accession>
<evidence type="ECO:0000259" key="12">
    <source>
        <dbReference type="PROSITE" id="PS51384"/>
    </source>
</evidence>
<dbReference type="Proteomes" id="UP000528457">
    <property type="component" value="Unassembled WGS sequence"/>
</dbReference>
<name>A0A7X0MVX1_9GAMM</name>
<evidence type="ECO:0000256" key="9">
    <source>
        <dbReference type="ARBA" id="ARBA00034078"/>
    </source>
</evidence>
<dbReference type="RefSeq" id="WP_166844870.1">
    <property type="nucleotide sequence ID" value="NZ_JAAONY010000002.1"/>
</dbReference>
<keyword evidence="2" id="KW-0285">Flavoprotein</keyword>
<protein>
    <submittedName>
        <fullName evidence="13">Ferredoxin-NADP reductase/uncharacterized protein YcbX</fullName>
    </submittedName>
</protein>
<dbReference type="Pfam" id="PF00175">
    <property type="entry name" value="NAD_binding_1"/>
    <property type="match status" value="1"/>
</dbReference>
<dbReference type="CDD" id="cd00207">
    <property type="entry name" value="fer2"/>
    <property type="match status" value="1"/>
</dbReference>
<dbReference type="SUPFAM" id="SSF54292">
    <property type="entry name" value="2Fe-2S ferredoxin-like"/>
    <property type="match status" value="1"/>
</dbReference>
<dbReference type="InterPro" id="IPR050415">
    <property type="entry name" value="MRET"/>
</dbReference>
<evidence type="ECO:0000256" key="6">
    <source>
        <dbReference type="ARBA" id="ARBA00023002"/>
    </source>
</evidence>
<dbReference type="EMBL" id="JACHHT010000002">
    <property type="protein sequence ID" value="MBB6521838.1"/>
    <property type="molecule type" value="Genomic_DNA"/>
</dbReference>
<proteinExistence type="predicted"/>
<evidence type="ECO:0000256" key="1">
    <source>
        <dbReference type="ARBA" id="ARBA00001974"/>
    </source>
</evidence>
<evidence type="ECO:0000259" key="11">
    <source>
        <dbReference type="PROSITE" id="PS51340"/>
    </source>
</evidence>
<dbReference type="PROSITE" id="PS51085">
    <property type="entry name" value="2FE2S_FER_2"/>
    <property type="match status" value="1"/>
</dbReference>
<reference evidence="13 14" key="1">
    <citation type="submission" date="2020-08" db="EMBL/GenBank/DDBJ databases">
        <title>Genomic Encyclopedia of Type Strains, Phase IV (KMG-IV): sequencing the most valuable type-strain genomes for metagenomic binning, comparative biology and taxonomic classification.</title>
        <authorList>
            <person name="Goeker M."/>
        </authorList>
    </citation>
    <scope>NUCLEOTIDE SEQUENCE [LARGE SCALE GENOMIC DNA]</scope>
    <source>
        <strain evidence="13 14">DSM 22368</strain>
    </source>
</reference>
<dbReference type="Gene3D" id="3.40.50.80">
    <property type="entry name" value="Nucleotide-binding domain of ferredoxin-NADP reductase (FNR) module"/>
    <property type="match status" value="1"/>
</dbReference>
<dbReference type="SUPFAM" id="SSF50800">
    <property type="entry name" value="PK beta-barrel domain-like"/>
    <property type="match status" value="1"/>
</dbReference>